<dbReference type="InterPro" id="IPR025420">
    <property type="entry name" value="DUF4143"/>
</dbReference>
<name>A0A540R9Z6_9CORY</name>
<comment type="caution">
    <text evidence="3">The sequence shown here is derived from an EMBL/GenBank/DDBJ whole genome shotgun (WGS) entry which is preliminary data.</text>
</comment>
<evidence type="ECO:0000313" key="3">
    <source>
        <dbReference type="EMBL" id="TQE44558.1"/>
    </source>
</evidence>
<accession>A0A540R9Z6</accession>
<evidence type="ECO:0000259" key="2">
    <source>
        <dbReference type="Pfam" id="PF13635"/>
    </source>
</evidence>
<dbReference type="Pfam" id="PF13635">
    <property type="entry name" value="DUF4143"/>
    <property type="match status" value="1"/>
</dbReference>
<dbReference type="AlphaFoldDB" id="A0A540R9Z6"/>
<evidence type="ECO:0000313" key="4">
    <source>
        <dbReference type="Proteomes" id="UP000318080"/>
    </source>
</evidence>
<dbReference type="PANTHER" id="PTHR43566:SF2">
    <property type="entry name" value="DUF4143 DOMAIN-CONTAINING PROTEIN"/>
    <property type="match status" value="1"/>
</dbReference>
<dbReference type="InterPro" id="IPR027417">
    <property type="entry name" value="P-loop_NTPase"/>
</dbReference>
<proteinExistence type="predicted"/>
<dbReference type="RefSeq" id="WP_141628432.1">
    <property type="nucleotide sequence ID" value="NZ_VHIR01000001.1"/>
</dbReference>
<dbReference type="GO" id="GO:0005524">
    <property type="term" value="F:ATP binding"/>
    <property type="evidence" value="ECO:0007669"/>
    <property type="project" value="UniProtKB-KW"/>
</dbReference>
<dbReference type="EMBL" id="VHIR01000001">
    <property type="protein sequence ID" value="TQE44558.1"/>
    <property type="molecule type" value="Genomic_DNA"/>
</dbReference>
<reference evidence="3 4" key="1">
    <citation type="submission" date="2019-06" db="EMBL/GenBank/DDBJ databases">
        <title>Draft genome of C. phoceense Strain 272.</title>
        <authorList>
            <person name="Pacheco L.G.C."/>
            <person name="Barberis C.M."/>
            <person name="Almuzara M.N."/>
            <person name="Traglia G.M."/>
            <person name="Santos C.S."/>
            <person name="Rocha D.J.P.G."/>
            <person name="Aguiar E.R.G.R."/>
            <person name="Vay C.A."/>
        </authorList>
    </citation>
    <scope>NUCLEOTIDE SEQUENCE [LARGE SCALE GENOMIC DNA]</scope>
    <source>
        <strain evidence="3 4">272</strain>
    </source>
</reference>
<dbReference type="Pfam" id="PF13173">
    <property type="entry name" value="AAA_14"/>
    <property type="match status" value="1"/>
</dbReference>
<evidence type="ECO:0000259" key="1">
    <source>
        <dbReference type="Pfam" id="PF13173"/>
    </source>
</evidence>
<keyword evidence="3" id="KW-0547">Nucleotide-binding</keyword>
<sequence length="428" mass="47423">MSGYVIQRNIMPRAKEVLAFSPVTVISGGRQTGKSTLAQELVRDTDAVVANLDVEAYREAADADPDGFIRQFSDRPLVIDEIQRVPKLFLAIKAAVDADRRPGRFVVTGSSNFFSLSGTEESLAGRAITIPMRGLSQGELRGITDDFAAWAWKLPENPSPQLDLPELSRRDYLTTVVQSSFPEIHNAPAALAEAWLDAYVERVTNLDARLVRRVQHPDRLGRLLRLLAAEPAMEFVAAKAGRSLDVPARSIPAYLDTLRDVYLIDELDPWGRNLSSRVAGRKKVMFNDTAIASILTGTDVESLEYDIAGQLTGGLVENFVATELAKQRAWSSVKFNIMHYRHRDGEEVDLILENRRHQIVAIEVKTTTTVRAQHVRNLRSVRDKVGDAFIAGIVLYTGTKILPFGDNIWAVPINALWETGEAHSPTEG</sequence>
<dbReference type="SUPFAM" id="SSF52540">
    <property type="entry name" value="P-loop containing nucleoside triphosphate hydrolases"/>
    <property type="match status" value="1"/>
</dbReference>
<feature type="domain" description="AAA" evidence="1">
    <location>
        <begin position="22"/>
        <end position="140"/>
    </location>
</feature>
<organism evidence="3 4">
    <name type="scientific">Corynebacterium phoceense</name>
    <dbReference type="NCBI Taxonomy" id="1686286"/>
    <lineage>
        <taxon>Bacteria</taxon>
        <taxon>Bacillati</taxon>
        <taxon>Actinomycetota</taxon>
        <taxon>Actinomycetes</taxon>
        <taxon>Mycobacteriales</taxon>
        <taxon>Corynebacteriaceae</taxon>
        <taxon>Corynebacterium</taxon>
    </lineage>
</organism>
<dbReference type="InterPro" id="IPR041682">
    <property type="entry name" value="AAA_14"/>
</dbReference>
<gene>
    <name evidence="3" type="ORF">EJK80_00225</name>
</gene>
<dbReference type="PANTHER" id="PTHR43566">
    <property type="entry name" value="CONSERVED PROTEIN"/>
    <property type="match status" value="1"/>
</dbReference>
<keyword evidence="3" id="KW-0067">ATP-binding</keyword>
<protein>
    <submittedName>
        <fullName evidence="3">ATP-binding protein</fullName>
    </submittedName>
</protein>
<feature type="domain" description="DUF4143" evidence="2">
    <location>
        <begin position="208"/>
        <end position="366"/>
    </location>
</feature>
<dbReference type="Proteomes" id="UP000318080">
    <property type="component" value="Unassembled WGS sequence"/>
</dbReference>
<keyword evidence="4" id="KW-1185">Reference proteome</keyword>
<dbReference type="STRING" id="1686286.GCA_900092335_02129"/>